<dbReference type="InterPro" id="IPR029016">
    <property type="entry name" value="GAF-like_dom_sf"/>
</dbReference>
<gene>
    <name evidence="2" type="ORF">SAMN05216190_10589</name>
</gene>
<name>A0A1I5MSW4_9PSED</name>
<dbReference type="PANTHER" id="PTHR40660">
    <property type="entry name" value="5'-PHOSPHATE OXIDASE PUTATIVE DOMAIN-CONTAINING PROTEIN-RELATED"/>
    <property type="match status" value="1"/>
</dbReference>
<dbReference type="EMBL" id="FOWX01000005">
    <property type="protein sequence ID" value="SFP12457.1"/>
    <property type="molecule type" value="Genomic_DNA"/>
</dbReference>
<evidence type="ECO:0000259" key="1">
    <source>
        <dbReference type="SMART" id="SM00065"/>
    </source>
</evidence>
<dbReference type="SMART" id="SM00065">
    <property type="entry name" value="GAF"/>
    <property type="match status" value="1"/>
</dbReference>
<reference evidence="3" key="1">
    <citation type="submission" date="2016-10" db="EMBL/GenBank/DDBJ databases">
        <authorList>
            <person name="Varghese N."/>
            <person name="Submissions S."/>
        </authorList>
    </citation>
    <scope>NUCLEOTIDE SEQUENCE [LARGE SCALE GENOMIC DNA]</scope>
    <source>
        <strain evidence="3">DSM 17834</strain>
    </source>
</reference>
<evidence type="ECO:0000313" key="2">
    <source>
        <dbReference type="EMBL" id="SFP12457.1"/>
    </source>
</evidence>
<dbReference type="AlphaFoldDB" id="A0A1I5MSW4"/>
<dbReference type="InterPro" id="IPR012349">
    <property type="entry name" value="Split_barrel_FMN-bd"/>
</dbReference>
<dbReference type="Gene3D" id="2.30.110.10">
    <property type="entry name" value="Electron Transport, Fmn-binding Protein, Chain A"/>
    <property type="match status" value="1"/>
</dbReference>
<dbReference type="RefSeq" id="WP_212632935.1">
    <property type="nucleotide sequence ID" value="NZ_FOWX01000005.1"/>
</dbReference>
<dbReference type="Pfam" id="PF13185">
    <property type="entry name" value="GAF_2"/>
    <property type="match status" value="1"/>
</dbReference>
<dbReference type="SUPFAM" id="SSF50475">
    <property type="entry name" value="FMN-binding split barrel"/>
    <property type="match status" value="1"/>
</dbReference>
<dbReference type="Pfam" id="PF01243">
    <property type="entry name" value="PNPOx_N"/>
    <property type="match status" value="1"/>
</dbReference>
<organism evidence="2 3">
    <name type="scientific">Pseudomonas borbori</name>
    <dbReference type="NCBI Taxonomy" id="289003"/>
    <lineage>
        <taxon>Bacteria</taxon>
        <taxon>Pseudomonadati</taxon>
        <taxon>Pseudomonadota</taxon>
        <taxon>Gammaproteobacteria</taxon>
        <taxon>Pseudomonadales</taxon>
        <taxon>Pseudomonadaceae</taxon>
        <taxon>Pseudomonas</taxon>
    </lineage>
</organism>
<dbReference type="InterPro" id="IPR003018">
    <property type="entry name" value="GAF"/>
</dbReference>
<dbReference type="PANTHER" id="PTHR40660:SF1">
    <property type="entry name" value="5'-PHOSPHATE OXIDASE PUTATIVE DOMAIN-CONTAINING PROTEIN-RELATED"/>
    <property type="match status" value="1"/>
</dbReference>
<dbReference type="STRING" id="289003.SAMN05216190_10589"/>
<keyword evidence="3" id="KW-1185">Reference proteome</keyword>
<sequence length="451" mass="49139">MMPSSRSLDAIRPCLEGAVPAAIATCGADGTPNVTLVSQVHYVDASHVALSFQFFNKTRENILANPQATVFLLHPQTSARYRLALLYRRTETAGPLFESMKAKLAGIASNAGMSEVFRLRGADVYQVLDIEHVPGVEVPPAQCAPCHIARLRQLSQRLAACTDLAGLLEQCLEGLASQLEMPQAMVLLLDSQGRKLYTVASHGYPLSGIGSEFPLGRGIIGVAAQFRTPIRIAHLASEYAYSRAIHEHLAEAGLGDRLETEIAFPGLAESHSQLSVPILAAGRLLGVLHVESAEPHRFGYDEEDCLMGLASLLGASILALQQVADNPSEEGAAPLFAAPLQGTPLTVRYYPANSSVFLGEDYLIKGVAGAIFWRLLSLHVEEQRSEFSNRELRIDPALKLPELDDNLEARLILLQRRLAERSRDIVLQKCGRGRLRLLLKRPVLLQQIAAR</sequence>
<evidence type="ECO:0000313" key="3">
    <source>
        <dbReference type="Proteomes" id="UP000198784"/>
    </source>
</evidence>
<accession>A0A1I5MSW4</accession>
<proteinExistence type="predicted"/>
<dbReference type="SUPFAM" id="SSF55781">
    <property type="entry name" value="GAF domain-like"/>
    <property type="match status" value="1"/>
</dbReference>
<dbReference type="Gene3D" id="3.30.450.40">
    <property type="match status" value="1"/>
</dbReference>
<dbReference type="InterPro" id="IPR011576">
    <property type="entry name" value="Pyridox_Oxase_N"/>
</dbReference>
<dbReference type="Proteomes" id="UP000198784">
    <property type="component" value="Unassembled WGS sequence"/>
</dbReference>
<protein>
    <submittedName>
        <fullName evidence="2">Pyridoxamine 5'-phosphate oxidase</fullName>
    </submittedName>
</protein>
<feature type="domain" description="GAF" evidence="1">
    <location>
        <begin position="163"/>
        <end position="327"/>
    </location>
</feature>